<dbReference type="InterPro" id="IPR001789">
    <property type="entry name" value="Sig_transdc_resp-reg_receiver"/>
</dbReference>
<accession>A0A1G1KV16</accession>
<organism evidence="4 5">
    <name type="scientific">Candidatus Danuiimicrobium aquiferis</name>
    <dbReference type="NCBI Taxonomy" id="1801832"/>
    <lineage>
        <taxon>Bacteria</taxon>
        <taxon>Pseudomonadati</taxon>
        <taxon>Candidatus Omnitrophota</taxon>
        <taxon>Candidatus Danuiimicrobium</taxon>
    </lineage>
</organism>
<dbReference type="InterPro" id="IPR050595">
    <property type="entry name" value="Bact_response_regulator"/>
</dbReference>
<name>A0A1G1KV16_9BACT</name>
<evidence type="ECO:0000259" key="3">
    <source>
        <dbReference type="PROSITE" id="PS50110"/>
    </source>
</evidence>
<proteinExistence type="predicted"/>
<keyword evidence="1 2" id="KW-0597">Phosphoprotein</keyword>
<sequence>MPKKILICDDDKDFAKLLMLHLDKSGFDVALAVDGIQVMSFARKNKPDCIVLDMHMPGGTAYTTVKQLEENVFTLTIPIILMSGETPDFGKLNEMYQNRFLKKPFAANKLIELINQVTQIDINSFSDAKQEELQ</sequence>
<dbReference type="SMART" id="SM00448">
    <property type="entry name" value="REC"/>
    <property type="match status" value="1"/>
</dbReference>
<dbReference type="EMBL" id="MHFR01000048">
    <property type="protein sequence ID" value="OGW96798.1"/>
    <property type="molecule type" value="Genomic_DNA"/>
</dbReference>
<dbReference type="PANTHER" id="PTHR44591:SF3">
    <property type="entry name" value="RESPONSE REGULATORY DOMAIN-CONTAINING PROTEIN"/>
    <property type="match status" value="1"/>
</dbReference>
<dbReference type="PROSITE" id="PS50110">
    <property type="entry name" value="RESPONSE_REGULATORY"/>
    <property type="match status" value="1"/>
</dbReference>
<dbReference type="AlphaFoldDB" id="A0A1G1KV16"/>
<dbReference type="Pfam" id="PF00072">
    <property type="entry name" value="Response_reg"/>
    <property type="match status" value="1"/>
</dbReference>
<dbReference type="Proteomes" id="UP000178187">
    <property type="component" value="Unassembled WGS sequence"/>
</dbReference>
<feature type="modified residue" description="4-aspartylphosphate" evidence="2">
    <location>
        <position position="53"/>
    </location>
</feature>
<dbReference type="SUPFAM" id="SSF52172">
    <property type="entry name" value="CheY-like"/>
    <property type="match status" value="1"/>
</dbReference>
<dbReference type="GO" id="GO:0000160">
    <property type="term" value="P:phosphorelay signal transduction system"/>
    <property type="evidence" value="ECO:0007669"/>
    <property type="project" value="InterPro"/>
</dbReference>
<evidence type="ECO:0000313" key="4">
    <source>
        <dbReference type="EMBL" id="OGW96798.1"/>
    </source>
</evidence>
<evidence type="ECO:0000256" key="1">
    <source>
        <dbReference type="ARBA" id="ARBA00022553"/>
    </source>
</evidence>
<comment type="caution">
    <text evidence="4">The sequence shown here is derived from an EMBL/GenBank/DDBJ whole genome shotgun (WGS) entry which is preliminary data.</text>
</comment>
<protein>
    <recommendedName>
        <fullName evidence="3">Response regulatory domain-containing protein</fullName>
    </recommendedName>
</protein>
<evidence type="ECO:0000256" key="2">
    <source>
        <dbReference type="PROSITE-ProRule" id="PRU00169"/>
    </source>
</evidence>
<feature type="domain" description="Response regulatory" evidence="3">
    <location>
        <begin position="4"/>
        <end position="118"/>
    </location>
</feature>
<dbReference type="Gene3D" id="3.40.50.2300">
    <property type="match status" value="1"/>
</dbReference>
<gene>
    <name evidence="4" type="ORF">A3G33_01545</name>
</gene>
<evidence type="ECO:0000313" key="5">
    <source>
        <dbReference type="Proteomes" id="UP000178187"/>
    </source>
</evidence>
<dbReference type="InterPro" id="IPR011006">
    <property type="entry name" value="CheY-like_superfamily"/>
</dbReference>
<dbReference type="PANTHER" id="PTHR44591">
    <property type="entry name" value="STRESS RESPONSE REGULATOR PROTEIN 1"/>
    <property type="match status" value="1"/>
</dbReference>
<reference evidence="4 5" key="1">
    <citation type="journal article" date="2016" name="Nat. Commun.">
        <title>Thousands of microbial genomes shed light on interconnected biogeochemical processes in an aquifer system.</title>
        <authorList>
            <person name="Anantharaman K."/>
            <person name="Brown C.T."/>
            <person name="Hug L.A."/>
            <person name="Sharon I."/>
            <person name="Castelle C.J."/>
            <person name="Probst A.J."/>
            <person name="Thomas B.C."/>
            <person name="Singh A."/>
            <person name="Wilkins M.J."/>
            <person name="Karaoz U."/>
            <person name="Brodie E.L."/>
            <person name="Williams K.H."/>
            <person name="Hubbard S.S."/>
            <person name="Banfield J.F."/>
        </authorList>
    </citation>
    <scope>NUCLEOTIDE SEQUENCE [LARGE SCALE GENOMIC DNA]</scope>
</reference>